<dbReference type="AlphaFoldDB" id="A0A509EG77"/>
<name>A0A509EG77_9HYPH</name>
<feature type="domain" description="Response regulatory" evidence="3">
    <location>
        <begin position="3"/>
        <end position="120"/>
    </location>
</feature>
<dbReference type="PANTHER" id="PTHR44591:SF25">
    <property type="entry name" value="CHEMOTAXIS TWO-COMPONENT RESPONSE REGULATOR"/>
    <property type="match status" value="1"/>
</dbReference>
<dbReference type="Proteomes" id="UP000410984">
    <property type="component" value="Unassembled WGS sequence"/>
</dbReference>
<evidence type="ECO:0000313" key="5">
    <source>
        <dbReference type="Proteomes" id="UP000410984"/>
    </source>
</evidence>
<reference evidence="4 5" key="1">
    <citation type="submission" date="2019-06" db="EMBL/GenBank/DDBJ databases">
        <authorList>
            <person name="Rodrigo-Torres L."/>
            <person name="Arahal R. D."/>
            <person name="Lucena T."/>
        </authorList>
    </citation>
    <scope>NUCLEOTIDE SEQUENCE [LARGE SCALE GENOMIC DNA]</scope>
    <source>
        <strain evidence="4 5">SB0023/3</strain>
    </source>
</reference>
<dbReference type="InterPro" id="IPR011006">
    <property type="entry name" value="CheY-like_superfamily"/>
</dbReference>
<accession>A0A509EG77</accession>
<gene>
    <name evidence="4" type="primary">cheY_4</name>
    <name evidence="4" type="ORF">MET9862_03982</name>
</gene>
<evidence type="ECO:0000256" key="1">
    <source>
        <dbReference type="ARBA" id="ARBA00022553"/>
    </source>
</evidence>
<dbReference type="SUPFAM" id="SSF52172">
    <property type="entry name" value="CheY-like"/>
    <property type="match status" value="1"/>
</dbReference>
<protein>
    <submittedName>
        <fullName evidence="4">Chemotaxis protein CheY</fullName>
    </submittedName>
</protein>
<dbReference type="PANTHER" id="PTHR44591">
    <property type="entry name" value="STRESS RESPONSE REGULATOR PROTEIN 1"/>
    <property type="match status" value="1"/>
</dbReference>
<dbReference type="RefSeq" id="WP_142584622.1">
    <property type="nucleotide sequence ID" value="NZ_CABFPH010000068.1"/>
</dbReference>
<dbReference type="InterPro" id="IPR001789">
    <property type="entry name" value="Sig_transdc_resp-reg_receiver"/>
</dbReference>
<proteinExistence type="predicted"/>
<dbReference type="GO" id="GO:0000160">
    <property type="term" value="P:phosphorelay signal transduction system"/>
    <property type="evidence" value="ECO:0007669"/>
    <property type="project" value="InterPro"/>
</dbReference>
<dbReference type="SMART" id="SM00448">
    <property type="entry name" value="REC"/>
    <property type="match status" value="1"/>
</dbReference>
<dbReference type="InterPro" id="IPR050595">
    <property type="entry name" value="Bact_response_regulator"/>
</dbReference>
<evidence type="ECO:0000256" key="2">
    <source>
        <dbReference type="PROSITE-ProRule" id="PRU00169"/>
    </source>
</evidence>
<keyword evidence="1 2" id="KW-0597">Phosphoprotein</keyword>
<dbReference type="PROSITE" id="PS50110">
    <property type="entry name" value="RESPONSE_REGULATORY"/>
    <property type="match status" value="1"/>
</dbReference>
<dbReference type="Pfam" id="PF00072">
    <property type="entry name" value="Response_reg"/>
    <property type="match status" value="1"/>
</dbReference>
<evidence type="ECO:0000259" key="3">
    <source>
        <dbReference type="PROSITE" id="PS50110"/>
    </source>
</evidence>
<feature type="modified residue" description="4-aspartylphosphate" evidence="2">
    <location>
        <position position="53"/>
    </location>
</feature>
<evidence type="ECO:0000313" key="4">
    <source>
        <dbReference type="EMBL" id="VUD73367.1"/>
    </source>
</evidence>
<organism evidence="4 5">
    <name type="scientific">Methylobacterium symbioticum</name>
    <dbReference type="NCBI Taxonomy" id="2584084"/>
    <lineage>
        <taxon>Bacteria</taxon>
        <taxon>Pseudomonadati</taxon>
        <taxon>Pseudomonadota</taxon>
        <taxon>Alphaproteobacteria</taxon>
        <taxon>Hyphomicrobiales</taxon>
        <taxon>Methylobacteriaceae</taxon>
        <taxon>Methylobacterium</taxon>
    </lineage>
</organism>
<sequence length="128" mass="13639">MSAILLVDDSPTILSSMSGILTRSGYATEQAVSGEDALAKVRAGLAPGLVITDFHMPGINGVQLIQELRKLAPTRFVPMLVLTTESQPEKRDEARKAGATGWLVKPVQPDKLLQVIKQVAPAVLPRAA</sequence>
<keyword evidence="5" id="KW-1185">Reference proteome</keyword>
<dbReference type="OrthoDB" id="5456285at2"/>
<dbReference type="Gene3D" id="3.40.50.2300">
    <property type="match status" value="1"/>
</dbReference>
<dbReference type="EMBL" id="CABFPH010000068">
    <property type="protein sequence ID" value="VUD73367.1"/>
    <property type="molecule type" value="Genomic_DNA"/>
</dbReference>